<proteinExistence type="predicted"/>
<evidence type="ECO:0000313" key="2">
    <source>
        <dbReference type="Proteomes" id="UP000004382"/>
    </source>
</evidence>
<reference evidence="1 2" key="1">
    <citation type="submission" date="2011-09" db="EMBL/GenBank/DDBJ databases">
        <title>The draft genome of Methylobacterium extorquens DSM 13060.</title>
        <authorList>
            <consortium name="US DOE Joint Genome Institute (JGI-PGF)"/>
            <person name="Lucas S."/>
            <person name="Han J."/>
            <person name="Lapidus A."/>
            <person name="Cheng J.-F."/>
            <person name="Goodwin L."/>
            <person name="Pitluck S."/>
            <person name="Peters L."/>
            <person name="Land M.L."/>
            <person name="Hauser L."/>
            <person name="Koskimaki J."/>
            <person name="Halonen O."/>
            <person name="Pirttila A."/>
            <person name="Frank C."/>
            <person name="Woyke T.J."/>
        </authorList>
    </citation>
    <scope>NUCLEOTIDE SEQUENCE [LARGE SCALE GENOMIC DNA]</scope>
    <source>
        <strain evidence="1 2">DSM 13060</strain>
    </source>
</reference>
<comment type="caution">
    <text evidence="1">The sequence shown here is derived from an EMBL/GenBank/DDBJ whole genome shotgun (WGS) entry which is preliminary data.</text>
</comment>
<dbReference type="EMBL" id="AGJK01000005">
    <property type="protein sequence ID" value="EHP94726.1"/>
    <property type="molecule type" value="Genomic_DNA"/>
</dbReference>
<sequence length="435" mass="48734">MPVPTQEQFDAAPLYRAIVPTPEETERDWSAAEIVVGGLTLSRTDTDVGGFEYRLEGVPIAVGAPHEEEGRHGFRVQYLSSDAETMIHADDRDEALRRLCRLVERAVFTQDEILFMRLRDRDVGVDGIVDAAEDAEDAFLELREPAFGEPIRGIRDGGRLWLQGAEAPQAWFEIRNDLVRCGEEGEVLCPAGLPILAQIDLLRNDPGAVRHLEDVRAIRTSIGDAARIPVVDTRYALHFFDLRNTGLADEVVTQEALDTYGRAGLAHYGDEEVAGLEAEVPQVVDPSVVPHDRTAERYIGDIMRESAGIHVHFEEIRGGRPYRDPIIRGVMREQMTPYLGGFPMEHVMASRAPRDPEGFAAFYNFWSEGEVVMEVPVQEHPSQPGYRTHPGHVFRRDGYDALVFADDMNLYAYAFPSPPDVVARPDEQETYAPRM</sequence>
<dbReference type="Proteomes" id="UP000004382">
    <property type="component" value="Unassembled WGS sequence"/>
</dbReference>
<gene>
    <name evidence="1" type="ORF">MetexDRAFT_0415</name>
</gene>
<accession>H1KCQ3</accession>
<name>H1KCQ3_METEX</name>
<dbReference type="PATRIC" id="fig|882800.3.peg.397"/>
<dbReference type="RefSeq" id="WP_003596628.1">
    <property type="nucleotide sequence ID" value="NZ_AGJK01000005.1"/>
</dbReference>
<evidence type="ECO:0000313" key="1">
    <source>
        <dbReference type="EMBL" id="EHP94726.1"/>
    </source>
</evidence>
<protein>
    <submittedName>
        <fullName evidence="1">Uncharacterized protein</fullName>
    </submittedName>
</protein>
<dbReference type="AlphaFoldDB" id="H1KCQ3"/>
<organism evidence="1 2">
    <name type="scientific">Methylorubrum extorquens DSM 13060</name>
    <dbReference type="NCBI Taxonomy" id="882800"/>
    <lineage>
        <taxon>Bacteria</taxon>
        <taxon>Pseudomonadati</taxon>
        <taxon>Pseudomonadota</taxon>
        <taxon>Alphaproteobacteria</taxon>
        <taxon>Hyphomicrobiales</taxon>
        <taxon>Methylobacteriaceae</taxon>
        <taxon>Methylorubrum</taxon>
    </lineage>
</organism>